<dbReference type="InterPro" id="IPR035979">
    <property type="entry name" value="RBD_domain_sf"/>
</dbReference>
<dbReference type="EMBL" id="JAIFTL010000058">
    <property type="protein sequence ID" value="KAG9324717.1"/>
    <property type="molecule type" value="Genomic_DNA"/>
</dbReference>
<evidence type="ECO:0000313" key="5">
    <source>
        <dbReference type="EMBL" id="KAG9324717.1"/>
    </source>
</evidence>
<dbReference type="InterPro" id="IPR000504">
    <property type="entry name" value="RRM_dom"/>
</dbReference>
<evidence type="ECO:0000259" key="4">
    <source>
        <dbReference type="PROSITE" id="PS50102"/>
    </source>
</evidence>
<dbReference type="PANTHER" id="PTHR13191:SF0">
    <property type="entry name" value="RIBOSOMAL RNA-PROCESSING PROTEIN 7 HOMOLOG A-RELATED"/>
    <property type="match status" value="1"/>
</dbReference>
<dbReference type="InterPro" id="IPR040446">
    <property type="entry name" value="RRP7"/>
</dbReference>
<gene>
    <name evidence="5" type="ORF">KVV02_002495</name>
</gene>
<protein>
    <recommendedName>
        <fullName evidence="4">RRM domain-containing protein</fullName>
    </recommendedName>
</protein>
<dbReference type="GO" id="GO:0000028">
    <property type="term" value="P:ribosomal small subunit assembly"/>
    <property type="evidence" value="ECO:0007669"/>
    <property type="project" value="TreeGrafter"/>
</dbReference>
<dbReference type="GO" id="GO:0003723">
    <property type="term" value="F:RNA binding"/>
    <property type="evidence" value="ECO:0007669"/>
    <property type="project" value="UniProtKB-UniRule"/>
</dbReference>
<dbReference type="AlphaFoldDB" id="A0A9P8A9F4"/>
<dbReference type="CDD" id="cd12293">
    <property type="entry name" value="dRRM_Rrp7p"/>
    <property type="match status" value="1"/>
</dbReference>
<evidence type="ECO:0000256" key="1">
    <source>
        <dbReference type="ARBA" id="ARBA00006110"/>
    </source>
</evidence>
<comment type="caution">
    <text evidence="5">The sequence shown here is derived from an EMBL/GenBank/DDBJ whole genome shotgun (WGS) entry which is preliminary data.</text>
</comment>
<dbReference type="GO" id="GO:0032545">
    <property type="term" value="C:CURI complex"/>
    <property type="evidence" value="ECO:0007669"/>
    <property type="project" value="TreeGrafter"/>
</dbReference>
<feature type="compositionally biased region" description="Basic and acidic residues" evidence="3">
    <location>
        <begin position="215"/>
        <end position="239"/>
    </location>
</feature>
<dbReference type="PROSITE" id="PS50102">
    <property type="entry name" value="RRM"/>
    <property type="match status" value="1"/>
</dbReference>
<dbReference type="InterPro" id="IPR013251">
    <property type="entry name" value="DASH_Spc19"/>
</dbReference>
<dbReference type="Proteomes" id="UP000717515">
    <property type="component" value="Unassembled WGS sequence"/>
</dbReference>
<feature type="region of interest" description="Disordered" evidence="3">
    <location>
        <begin position="195"/>
        <end position="281"/>
    </location>
</feature>
<sequence>METHGGYSYGYGQQSIRRSSNGYSAARRTTSSTAFAAQSYLPSLQRCVATLEMSTQLLKSSLSMLDEVTSGYPRLKTITSYTKKFELVSEQDIASAQADVSKKVEPQLFALTDKAVEIVLALESKEYQLMDKVHVEKEKEQQRLQRQKAAKSGLSNIKKLQSLTRRKDELTRSALELDAVLDQKREEFNQLVEKANTLDSQSGQPASAKRAKHNHNNESRELGRKEEERNREVTKRTQELRSIQQKIEDKRKSIREARARVESQGRASNPPGQPDFDPAKPWTMYNNHYAVLEHTLQSTLKVGERDTDIYEEAFARLSAAYVKELDARQAQTDKEQDKLMRDHTRTLSQMRNLCKLLFPEESIGLTMVRLLELLAGTWENEVYYENLIQNEFPLEEERRHNLGRVIKILKLIGIIEIATVQRSKKGEGQDEDEPSKTKEQVSLTTLSFALLHNMVSKKSKKTEEASGAAAGTLDQISNFFILPLQMPSITTSPSSPHISSAYKNVLHYIYFKKHESPKEDSKTPKNRTLFVLNIPVDATETHLRDLFKPCGRVVSVHFINKVHDTNMTKEEREQQEELERMEKAAAMIEAESTNKTKGSKKASKSKQAEGAADVHSRTLYATGSQAYVVFLEEQELNKALTMKRKKRSWINTGSDATAADAAKLTSLGVSKWINEYHMKRPEASVLQVKVDDYMEKFERSEYEAQQAALARHNVMDEDGFTLVTRAGRGGHNTDGVITVTAAKAEDVKNLKPKKKELQDFYRFQMREAKRDKLVDLRRKFEEDKMRIEALKVNRRFKPY</sequence>
<evidence type="ECO:0000256" key="3">
    <source>
        <dbReference type="SAM" id="MobiDB-lite"/>
    </source>
</evidence>
<feature type="region of interest" description="Disordered" evidence="3">
    <location>
        <begin position="590"/>
        <end position="613"/>
    </location>
</feature>
<dbReference type="GO" id="GO:0005876">
    <property type="term" value="C:spindle microtubule"/>
    <property type="evidence" value="ECO:0007669"/>
    <property type="project" value="InterPro"/>
</dbReference>
<evidence type="ECO:0000313" key="6">
    <source>
        <dbReference type="Proteomes" id="UP000717515"/>
    </source>
</evidence>
<dbReference type="InterPro" id="IPR024326">
    <property type="entry name" value="RRP7_C"/>
</dbReference>
<dbReference type="GO" id="GO:0006364">
    <property type="term" value="P:rRNA processing"/>
    <property type="evidence" value="ECO:0007669"/>
    <property type="project" value="TreeGrafter"/>
</dbReference>
<keyword evidence="2" id="KW-0694">RNA-binding</keyword>
<dbReference type="SUPFAM" id="SSF54928">
    <property type="entry name" value="RNA-binding domain, RBD"/>
    <property type="match status" value="1"/>
</dbReference>
<dbReference type="GO" id="GO:0034456">
    <property type="term" value="C:UTP-C complex"/>
    <property type="evidence" value="ECO:0007669"/>
    <property type="project" value="TreeGrafter"/>
</dbReference>
<dbReference type="InterPro" id="IPR040447">
    <property type="entry name" value="RRM_Rrp7"/>
</dbReference>
<dbReference type="CDD" id="cd12951">
    <property type="entry name" value="RRP7_Rrp7A"/>
    <property type="match status" value="1"/>
</dbReference>
<dbReference type="Pfam" id="PF17799">
    <property type="entry name" value="RRM_Rrp7"/>
    <property type="match status" value="1"/>
</dbReference>
<proteinExistence type="inferred from homology"/>
<dbReference type="GO" id="GO:0008608">
    <property type="term" value="P:attachment of spindle microtubules to kinetochore"/>
    <property type="evidence" value="ECO:0007669"/>
    <property type="project" value="InterPro"/>
</dbReference>
<feature type="compositionally biased region" description="Basic and acidic residues" evidence="3">
    <location>
        <begin position="246"/>
        <end position="263"/>
    </location>
</feature>
<organism evidence="5 6">
    <name type="scientific">Mortierella alpina</name>
    <name type="common">Oleaginous fungus</name>
    <name type="synonym">Mortierella renispora</name>
    <dbReference type="NCBI Taxonomy" id="64518"/>
    <lineage>
        <taxon>Eukaryota</taxon>
        <taxon>Fungi</taxon>
        <taxon>Fungi incertae sedis</taxon>
        <taxon>Mucoromycota</taxon>
        <taxon>Mortierellomycotina</taxon>
        <taxon>Mortierellomycetes</taxon>
        <taxon>Mortierellales</taxon>
        <taxon>Mortierellaceae</taxon>
        <taxon>Mortierella</taxon>
    </lineage>
</organism>
<dbReference type="Gene3D" id="3.30.70.330">
    <property type="match status" value="1"/>
</dbReference>
<dbReference type="Gene3D" id="6.10.250.1770">
    <property type="match status" value="1"/>
</dbReference>
<dbReference type="Pfam" id="PF12923">
    <property type="entry name" value="RRP7"/>
    <property type="match status" value="1"/>
</dbReference>
<evidence type="ECO:0000256" key="2">
    <source>
        <dbReference type="PROSITE-ProRule" id="PRU00176"/>
    </source>
</evidence>
<comment type="similarity">
    <text evidence="1">Belongs to the RRP7 family.</text>
</comment>
<dbReference type="Pfam" id="PF08287">
    <property type="entry name" value="DASH_Spc19"/>
    <property type="match status" value="1"/>
</dbReference>
<dbReference type="InterPro" id="IPR012677">
    <property type="entry name" value="Nucleotide-bd_a/b_plait_sf"/>
</dbReference>
<name>A0A9P8A9F4_MORAP</name>
<feature type="domain" description="RRM" evidence="4">
    <location>
        <begin position="527"/>
        <end position="633"/>
    </location>
</feature>
<accession>A0A9P8A9F4</accession>
<reference evidence="5" key="1">
    <citation type="submission" date="2021-07" db="EMBL/GenBank/DDBJ databases">
        <title>Draft genome of Mortierella alpina, strain LL118, isolated from an aspen leaf litter sample.</title>
        <authorList>
            <person name="Yang S."/>
            <person name="Vinatzer B.A."/>
        </authorList>
    </citation>
    <scope>NUCLEOTIDE SEQUENCE</scope>
    <source>
        <strain evidence="5">LL118</strain>
    </source>
</reference>
<dbReference type="PANTHER" id="PTHR13191">
    <property type="entry name" value="RIBOSOMAL RNA PROCESSING PROTEIN 7-RELATED"/>
    <property type="match status" value="1"/>
</dbReference>
<dbReference type="GO" id="GO:0042729">
    <property type="term" value="C:DASH complex"/>
    <property type="evidence" value="ECO:0007669"/>
    <property type="project" value="InterPro"/>
</dbReference>